<comment type="caution">
    <text evidence="2">The sequence shown here is derived from an EMBL/GenBank/DDBJ whole genome shotgun (WGS) entry which is preliminary data.</text>
</comment>
<accession>A0A9P0QQ83</accession>
<name>A0A9P0QQ83_9ASCO</name>
<protein>
    <recommendedName>
        <fullName evidence="4">Nitrogen regulatory protein areA GATA-like domain-containing protein</fullName>
    </recommendedName>
</protein>
<evidence type="ECO:0000313" key="3">
    <source>
        <dbReference type="Proteomes" id="UP000837801"/>
    </source>
</evidence>
<dbReference type="Proteomes" id="UP000837801">
    <property type="component" value="Unassembled WGS sequence"/>
</dbReference>
<feature type="region of interest" description="Disordered" evidence="1">
    <location>
        <begin position="144"/>
        <end position="185"/>
    </location>
</feature>
<organism evidence="2 3">
    <name type="scientific">[Candida] railenensis</name>
    <dbReference type="NCBI Taxonomy" id="45579"/>
    <lineage>
        <taxon>Eukaryota</taxon>
        <taxon>Fungi</taxon>
        <taxon>Dikarya</taxon>
        <taxon>Ascomycota</taxon>
        <taxon>Saccharomycotina</taxon>
        <taxon>Pichiomycetes</taxon>
        <taxon>Debaryomycetaceae</taxon>
        <taxon>Kurtzmaniella</taxon>
    </lineage>
</organism>
<reference evidence="2" key="1">
    <citation type="submission" date="2022-03" db="EMBL/GenBank/DDBJ databases">
        <authorList>
            <person name="Legras J.-L."/>
            <person name="Devillers H."/>
            <person name="Grondin C."/>
        </authorList>
    </citation>
    <scope>NUCLEOTIDE SEQUENCE</scope>
    <source>
        <strain evidence="2">CLIB 1423</strain>
    </source>
</reference>
<gene>
    <name evidence="2" type="ORF">CLIB1423_07S03290</name>
</gene>
<dbReference type="OrthoDB" id="5563539at2759"/>
<evidence type="ECO:0000256" key="1">
    <source>
        <dbReference type="SAM" id="MobiDB-lite"/>
    </source>
</evidence>
<sequence length="232" mass="26630">MDDFYCTPSRTTFNQNIDYMTTEVSQYNLYQCWRQNNCVTIKSHHDDISVIIPSTVSKRLENTCWRRWYKEIKQLPVIPASQINWYKDQDITWLYGPKFSEHSDFELPSPLIDHRLTTENLARTEAINIPGQCDVKSEVDDYLSSSVDSGETDFSLGSRGSITSLDESDAEGQGQKEKSSNNINNYSGSLRSALKMSQGKTGKKVKFNYIVSSREYVNGMSFDYDFLDHSCI</sequence>
<proteinExistence type="predicted"/>
<evidence type="ECO:0000313" key="2">
    <source>
        <dbReference type="EMBL" id="CAH2352602.1"/>
    </source>
</evidence>
<dbReference type="EMBL" id="CAKXYY010000007">
    <property type="protein sequence ID" value="CAH2352602.1"/>
    <property type="molecule type" value="Genomic_DNA"/>
</dbReference>
<evidence type="ECO:0008006" key="4">
    <source>
        <dbReference type="Google" id="ProtNLM"/>
    </source>
</evidence>
<keyword evidence="3" id="KW-1185">Reference proteome</keyword>
<dbReference type="AlphaFoldDB" id="A0A9P0QQ83"/>